<protein>
    <recommendedName>
        <fullName evidence="5">C3H1-type domain-containing protein</fullName>
    </recommendedName>
</protein>
<dbReference type="InterPro" id="IPR019775">
    <property type="entry name" value="WD40_repeat_CS"/>
</dbReference>
<evidence type="ECO:0000259" key="5">
    <source>
        <dbReference type="PROSITE" id="PS50103"/>
    </source>
</evidence>
<dbReference type="PROSITE" id="PS50082">
    <property type="entry name" value="WD_REPEATS_2"/>
    <property type="match status" value="3"/>
</dbReference>
<keyword evidence="2" id="KW-0677">Repeat</keyword>
<feature type="zinc finger region" description="C3H1-type" evidence="4">
    <location>
        <begin position="15"/>
        <end position="41"/>
    </location>
</feature>
<dbReference type="PROSITE" id="PS00678">
    <property type="entry name" value="WD_REPEATS_1"/>
    <property type="match status" value="1"/>
</dbReference>
<keyword evidence="1 3" id="KW-0853">WD repeat</keyword>
<dbReference type="PROSITE" id="PS50294">
    <property type="entry name" value="WD_REPEATS_REGION"/>
    <property type="match status" value="2"/>
</dbReference>
<evidence type="ECO:0000256" key="1">
    <source>
        <dbReference type="ARBA" id="ARBA00022574"/>
    </source>
</evidence>
<feature type="domain" description="C3H1-type" evidence="5">
    <location>
        <begin position="15"/>
        <end position="41"/>
    </location>
</feature>
<sequence>MAIITTTRRIERFGRTTPPTCKYWLAGRCNRNPCRFSHSLPTSPSNVYFNPNTTYHHSKKPTICSPKPLQKPANHAPKAVVSIEKPIKCESEAMCVEKLIECGPKAMSVEKAADVEDAATVAIAPVEKSRSICKYWMTDNCVHGDLCPNLHLWFYGEGFSPLAKLHEHNKVVTGIALPTGSDKLYSGSIDGTVRAWDCNTGRCVNFINLDSEVTSLISEGPWVFAGLKNSVRARNIQTGVDVTLDGPKGQVLSLNFGNDILLAGAEDGVIYAWRCSSDPKAESPFELVATLSGHTKPVVCLAIGCYKMLYSGSMDHSIKVWDLDTLECTMTLNGHTDTVTFLICWEDYLLSSSSDCTVNVWVCTEEGTLKVAYTHTEENGVLGLYGMTDADAKPILFCSCKDNSVRMYELPTTNPLERT</sequence>
<dbReference type="Gene3D" id="2.130.10.10">
    <property type="entry name" value="YVTN repeat-like/Quinoprotein amine dehydrogenase"/>
    <property type="match status" value="2"/>
</dbReference>
<dbReference type="SMART" id="SM00356">
    <property type="entry name" value="ZnF_C3H1"/>
    <property type="match status" value="2"/>
</dbReference>
<dbReference type="Pfam" id="PF23754">
    <property type="entry name" value="Beta-prop_IP5PC_F"/>
    <property type="match status" value="1"/>
</dbReference>
<reference evidence="6 7" key="1">
    <citation type="journal article" date="2023" name="Plants (Basel)">
        <title>Bridging the Gap: Combining Genomics and Transcriptomics Approaches to Understand Stylosanthes scabra, an Orphan Legume from the Brazilian Caatinga.</title>
        <authorList>
            <person name="Ferreira-Neto J.R.C."/>
            <person name="da Silva M.D."/>
            <person name="Binneck E."/>
            <person name="de Melo N.F."/>
            <person name="da Silva R.H."/>
            <person name="de Melo A.L.T.M."/>
            <person name="Pandolfi V."/>
            <person name="Bustamante F.O."/>
            <person name="Brasileiro-Vidal A.C."/>
            <person name="Benko-Iseppon A.M."/>
        </authorList>
    </citation>
    <scope>NUCLEOTIDE SEQUENCE [LARGE SCALE GENOMIC DNA]</scope>
    <source>
        <tissue evidence="6">Leaves</tissue>
    </source>
</reference>
<dbReference type="PROSITE" id="PS50103">
    <property type="entry name" value="ZF_C3H1"/>
    <property type="match status" value="2"/>
</dbReference>
<dbReference type="PANTHER" id="PTHR44489">
    <property type="match status" value="1"/>
</dbReference>
<proteinExistence type="predicted"/>
<dbReference type="InterPro" id="IPR020472">
    <property type="entry name" value="WD40_PAC1"/>
</dbReference>
<evidence type="ECO:0000313" key="7">
    <source>
        <dbReference type="Proteomes" id="UP001341840"/>
    </source>
</evidence>
<dbReference type="SUPFAM" id="SSF50978">
    <property type="entry name" value="WD40 repeat-like"/>
    <property type="match status" value="1"/>
</dbReference>
<evidence type="ECO:0000256" key="3">
    <source>
        <dbReference type="PROSITE-ProRule" id="PRU00221"/>
    </source>
</evidence>
<keyword evidence="4" id="KW-0479">Metal-binding</keyword>
<evidence type="ECO:0000313" key="6">
    <source>
        <dbReference type="EMBL" id="MED6210343.1"/>
    </source>
</evidence>
<dbReference type="InterPro" id="IPR044715">
    <property type="entry name" value="WDR86-like"/>
</dbReference>
<feature type="repeat" description="WD" evidence="3">
    <location>
        <begin position="332"/>
        <end position="361"/>
    </location>
</feature>
<comment type="caution">
    <text evidence="6">The sequence shown here is derived from an EMBL/GenBank/DDBJ whole genome shotgun (WGS) entry which is preliminary data.</text>
</comment>
<keyword evidence="7" id="KW-1185">Reference proteome</keyword>
<evidence type="ECO:0000256" key="4">
    <source>
        <dbReference type="PROSITE-ProRule" id="PRU00723"/>
    </source>
</evidence>
<dbReference type="InterPro" id="IPR036322">
    <property type="entry name" value="WD40_repeat_dom_sf"/>
</dbReference>
<dbReference type="PANTHER" id="PTHR44489:SF14">
    <property type="entry name" value="ZINC FINGER CCCH DOMAIN-CONTAINING PROTEIN 59-RELATED"/>
    <property type="match status" value="1"/>
</dbReference>
<keyword evidence="4" id="KW-0863">Zinc-finger</keyword>
<dbReference type="PRINTS" id="PR00320">
    <property type="entry name" value="GPROTEINBRPT"/>
</dbReference>
<gene>
    <name evidence="6" type="ORF">PIB30_063247</name>
</gene>
<dbReference type="InterPro" id="IPR000571">
    <property type="entry name" value="Znf_CCCH"/>
</dbReference>
<feature type="repeat" description="WD" evidence="3">
    <location>
        <begin position="291"/>
        <end position="331"/>
    </location>
</feature>
<dbReference type="InterPro" id="IPR001680">
    <property type="entry name" value="WD40_rpt"/>
</dbReference>
<feature type="zinc finger region" description="C3H1-type" evidence="4">
    <location>
        <begin position="127"/>
        <end position="154"/>
    </location>
</feature>
<organism evidence="6 7">
    <name type="scientific">Stylosanthes scabra</name>
    <dbReference type="NCBI Taxonomy" id="79078"/>
    <lineage>
        <taxon>Eukaryota</taxon>
        <taxon>Viridiplantae</taxon>
        <taxon>Streptophyta</taxon>
        <taxon>Embryophyta</taxon>
        <taxon>Tracheophyta</taxon>
        <taxon>Spermatophyta</taxon>
        <taxon>Magnoliopsida</taxon>
        <taxon>eudicotyledons</taxon>
        <taxon>Gunneridae</taxon>
        <taxon>Pentapetalae</taxon>
        <taxon>rosids</taxon>
        <taxon>fabids</taxon>
        <taxon>Fabales</taxon>
        <taxon>Fabaceae</taxon>
        <taxon>Papilionoideae</taxon>
        <taxon>50 kb inversion clade</taxon>
        <taxon>dalbergioids sensu lato</taxon>
        <taxon>Dalbergieae</taxon>
        <taxon>Pterocarpus clade</taxon>
        <taxon>Stylosanthes</taxon>
    </lineage>
</organism>
<name>A0ABU6YMM1_9FABA</name>
<feature type="repeat" description="WD" evidence="3">
    <location>
        <begin position="165"/>
        <end position="206"/>
    </location>
</feature>
<dbReference type="EMBL" id="JASCZI010242255">
    <property type="protein sequence ID" value="MED6210343.1"/>
    <property type="molecule type" value="Genomic_DNA"/>
</dbReference>
<accession>A0ABU6YMM1</accession>
<dbReference type="SMART" id="SM00320">
    <property type="entry name" value="WD40"/>
    <property type="match status" value="5"/>
</dbReference>
<dbReference type="InterPro" id="IPR015943">
    <property type="entry name" value="WD40/YVTN_repeat-like_dom_sf"/>
</dbReference>
<evidence type="ECO:0000256" key="2">
    <source>
        <dbReference type="ARBA" id="ARBA00022737"/>
    </source>
</evidence>
<dbReference type="InterPro" id="IPR056454">
    <property type="entry name" value="Beta-prop_IP5PC_F"/>
</dbReference>
<keyword evidence="4" id="KW-0862">Zinc</keyword>
<dbReference type="Pfam" id="PF00400">
    <property type="entry name" value="WD40"/>
    <property type="match status" value="1"/>
</dbReference>
<feature type="domain" description="C3H1-type" evidence="5">
    <location>
        <begin position="127"/>
        <end position="154"/>
    </location>
</feature>
<dbReference type="Proteomes" id="UP001341840">
    <property type="component" value="Unassembled WGS sequence"/>
</dbReference>